<protein>
    <submittedName>
        <fullName evidence="1">Uncharacterized protein</fullName>
    </submittedName>
</protein>
<reference evidence="1" key="1">
    <citation type="submission" date="2023-08" db="EMBL/GenBank/DDBJ databases">
        <authorList>
            <person name="Chen Y."/>
            <person name="Shah S."/>
            <person name="Dougan E. K."/>
            <person name="Thang M."/>
            <person name="Chan C."/>
        </authorList>
    </citation>
    <scope>NUCLEOTIDE SEQUENCE</scope>
</reference>
<evidence type="ECO:0000313" key="1">
    <source>
        <dbReference type="EMBL" id="CAJ1371236.1"/>
    </source>
</evidence>
<evidence type="ECO:0000313" key="2">
    <source>
        <dbReference type="Proteomes" id="UP001178507"/>
    </source>
</evidence>
<dbReference type="Proteomes" id="UP001178507">
    <property type="component" value="Unassembled WGS sequence"/>
</dbReference>
<gene>
    <name evidence="1" type="ORF">EVOR1521_LOCUS1600</name>
</gene>
<organism evidence="1 2">
    <name type="scientific">Effrenium voratum</name>
    <dbReference type="NCBI Taxonomy" id="2562239"/>
    <lineage>
        <taxon>Eukaryota</taxon>
        <taxon>Sar</taxon>
        <taxon>Alveolata</taxon>
        <taxon>Dinophyceae</taxon>
        <taxon>Suessiales</taxon>
        <taxon>Symbiodiniaceae</taxon>
        <taxon>Effrenium</taxon>
    </lineage>
</organism>
<dbReference type="AlphaFoldDB" id="A0AA36MH54"/>
<sequence length="113" mass="12456">MPTPDTSGDFSRRSSILIFNEHRYFCAKPANALRTFCAGLIVQSHCTLCPDASGDDERIFLTSFTARVCAGWPLRKSHTQEAGSLRCRVPAFARPELQVVPYPASPQLPTCTP</sequence>
<dbReference type="EMBL" id="CAUJNA010000063">
    <property type="protein sequence ID" value="CAJ1371236.1"/>
    <property type="molecule type" value="Genomic_DNA"/>
</dbReference>
<accession>A0AA36MH54</accession>
<comment type="caution">
    <text evidence="1">The sequence shown here is derived from an EMBL/GenBank/DDBJ whole genome shotgun (WGS) entry which is preliminary data.</text>
</comment>
<proteinExistence type="predicted"/>
<name>A0AA36MH54_9DINO</name>
<keyword evidence="2" id="KW-1185">Reference proteome</keyword>